<evidence type="ECO:0000256" key="1">
    <source>
        <dbReference type="ARBA" id="ARBA00001946"/>
    </source>
</evidence>
<organism evidence="7 8">
    <name type="scientific">Phaseolus angularis</name>
    <name type="common">Azuki bean</name>
    <name type="synonym">Vigna angularis</name>
    <dbReference type="NCBI Taxonomy" id="3914"/>
    <lineage>
        <taxon>Eukaryota</taxon>
        <taxon>Viridiplantae</taxon>
        <taxon>Streptophyta</taxon>
        <taxon>Embryophyta</taxon>
        <taxon>Tracheophyta</taxon>
        <taxon>Spermatophyta</taxon>
        <taxon>Magnoliopsida</taxon>
        <taxon>eudicotyledons</taxon>
        <taxon>Gunneridae</taxon>
        <taxon>Pentapetalae</taxon>
        <taxon>rosids</taxon>
        <taxon>fabids</taxon>
        <taxon>Fabales</taxon>
        <taxon>Fabaceae</taxon>
        <taxon>Papilionoideae</taxon>
        <taxon>50 kb inversion clade</taxon>
        <taxon>NPAAA clade</taxon>
        <taxon>indigoferoid/millettioid clade</taxon>
        <taxon>Phaseoleae</taxon>
        <taxon>Vigna</taxon>
    </lineage>
</organism>
<name>A0A8T0KYP2_PHAAN</name>
<dbReference type="GO" id="GO:0000103">
    <property type="term" value="P:sulfate assimilation"/>
    <property type="evidence" value="ECO:0007669"/>
    <property type="project" value="TreeGrafter"/>
</dbReference>
<dbReference type="GO" id="GO:0008441">
    <property type="term" value="F:3'(2'),5'-bisphosphate nucleotidase activity"/>
    <property type="evidence" value="ECO:0007669"/>
    <property type="project" value="TreeGrafter"/>
</dbReference>
<keyword evidence="4" id="KW-0378">Hydrolase</keyword>
<dbReference type="Proteomes" id="UP000743370">
    <property type="component" value="Unassembled WGS sequence"/>
</dbReference>
<comment type="similarity">
    <text evidence="2">Belongs to the inositol monophosphatase superfamily.</text>
</comment>
<evidence type="ECO:0000256" key="3">
    <source>
        <dbReference type="ARBA" id="ARBA00022723"/>
    </source>
</evidence>
<evidence type="ECO:0000313" key="7">
    <source>
        <dbReference type="EMBL" id="KAG2405077.1"/>
    </source>
</evidence>
<comment type="caution">
    <text evidence="7">The sequence shown here is derived from an EMBL/GenBank/DDBJ whole genome shotgun (WGS) entry which is preliminary data.</text>
</comment>
<keyword evidence="5 6" id="KW-0460">Magnesium</keyword>
<proteinExistence type="inferred from homology"/>
<keyword evidence="3 6" id="KW-0479">Metal-binding</keyword>
<dbReference type="InterPro" id="IPR000760">
    <property type="entry name" value="Inositol_monophosphatase-like"/>
</dbReference>
<evidence type="ECO:0000256" key="6">
    <source>
        <dbReference type="PIRSR" id="PIRSR600760-2"/>
    </source>
</evidence>
<dbReference type="PANTHER" id="PTHR43200:SF4">
    <property type="entry name" value="PAP-SPECIFIC PHOSPHATASE, MITOCHONDRIAL-RELATED"/>
    <property type="match status" value="1"/>
</dbReference>
<feature type="binding site" evidence="6">
    <location>
        <position position="125"/>
    </location>
    <ligand>
        <name>Mg(2+)</name>
        <dbReference type="ChEBI" id="CHEBI:18420"/>
        <label>1</label>
        <note>catalytic</note>
    </ligand>
</feature>
<evidence type="ECO:0000256" key="2">
    <source>
        <dbReference type="ARBA" id="ARBA00009759"/>
    </source>
</evidence>
<evidence type="ECO:0000256" key="5">
    <source>
        <dbReference type="ARBA" id="ARBA00022842"/>
    </source>
</evidence>
<dbReference type="SUPFAM" id="SSF56655">
    <property type="entry name" value="Carbohydrate phosphatase"/>
    <property type="match status" value="1"/>
</dbReference>
<dbReference type="GO" id="GO:0046872">
    <property type="term" value="F:metal ion binding"/>
    <property type="evidence" value="ECO:0007669"/>
    <property type="project" value="UniProtKB-KW"/>
</dbReference>
<dbReference type="InterPro" id="IPR051090">
    <property type="entry name" value="Inositol_monoP_superfamily"/>
</dbReference>
<evidence type="ECO:0000313" key="8">
    <source>
        <dbReference type="Proteomes" id="UP000743370"/>
    </source>
</evidence>
<dbReference type="Pfam" id="PF00459">
    <property type="entry name" value="Inositol_P"/>
    <property type="match status" value="1"/>
</dbReference>
<accession>A0A8T0KYP2</accession>
<reference evidence="7 8" key="1">
    <citation type="submission" date="2020-05" db="EMBL/GenBank/DDBJ databases">
        <title>Vigna angularis (adzuki bean) Var. LongXiaoDou No. 4 denovo assembly.</title>
        <authorList>
            <person name="Xiang H."/>
        </authorList>
    </citation>
    <scope>NUCLEOTIDE SEQUENCE [LARGE SCALE GENOMIC DNA]</scope>
    <source>
        <tissue evidence="7">Leaf</tissue>
    </source>
</reference>
<protein>
    <submittedName>
        <fullName evidence="7">Putative PAP-specific phosphatase</fullName>
    </submittedName>
</protein>
<dbReference type="EMBL" id="JABFOF010000002">
    <property type="protein sequence ID" value="KAG2405077.1"/>
    <property type="molecule type" value="Genomic_DNA"/>
</dbReference>
<dbReference type="AlphaFoldDB" id="A0A8T0KYP2"/>
<sequence>MRTRELKVMQFSQPVLPHSLSSSQTLGFAISSPSSKSRILVCSFVHRFNLFPSSTHNYYTFDSEKWDALTLCPLFKASSYANNVGSNQIHLLRTCCGSLCKYLMVASGKASIFILRAKHKPVNMDHVAGIICVHEAGGKGLGLGGRGRDGRAKSLQGRRRMRKNELRQLQNLEFEGPRDEGDYDDADGLRLLWLVCEREGGRGSSIIM</sequence>
<comment type="cofactor">
    <cofactor evidence="1 6">
        <name>Mg(2+)</name>
        <dbReference type="ChEBI" id="CHEBI:18420"/>
    </cofactor>
</comment>
<evidence type="ECO:0000256" key="4">
    <source>
        <dbReference type="ARBA" id="ARBA00022801"/>
    </source>
</evidence>
<dbReference type="PANTHER" id="PTHR43200">
    <property type="entry name" value="PHOSPHATASE"/>
    <property type="match status" value="1"/>
</dbReference>
<gene>
    <name evidence="7" type="ORF">HKW66_Vig0043320</name>
</gene>
<dbReference type="Gene3D" id="3.40.190.80">
    <property type="match status" value="1"/>
</dbReference>